<evidence type="ECO:0000256" key="5">
    <source>
        <dbReference type="ARBA" id="ARBA00004708"/>
    </source>
</evidence>
<comment type="subcellular location">
    <subcellularLocation>
        <location evidence="4 14">Cytoplasm</location>
    </subcellularLocation>
</comment>
<protein>
    <recommendedName>
        <fullName evidence="14">D,D-heptose 1,7-bisphosphate phosphatase</fullName>
        <ecNumber evidence="14">3.1.3.-</ecNumber>
    </recommendedName>
</protein>
<dbReference type="PANTHER" id="PTHR42891">
    <property type="entry name" value="D-GLYCERO-BETA-D-MANNO-HEPTOSE-1,7-BISPHOSPHATE 7-PHOSPHATASE"/>
    <property type="match status" value="1"/>
</dbReference>
<keyword evidence="7 14" id="KW-0963">Cytoplasm</keyword>
<evidence type="ECO:0000313" key="18">
    <source>
        <dbReference type="EMBL" id="MDP0587964.1"/>
    </source>
</evidence>
<keyword evidence="8 17" id="KW-0479">Metal-binding</keyword>
<comment type="cofactor">
    <cofactor evidence="3 17">
        <name>Zn(2+)</name>
        <dbReference type="ChEBI" id="CHEBI:29105"/>
    </cofactor>
</comment>
<dbReference type="PIRSF" id="PIRSF004682">
    <property type="entry name" value="GmhB"/>
    <property type="match status" value="1"/>
</dbReference>
<evidence type="ECO:0000256" key="1">
    <source>
        <dbReference type="ARBA" id="ARBA00001226"/>
    </source>
</evidence>
<evidence type="ECO:0000256" key="17">
    <source>
        <dbReference type="PIRSR" id="PIRSR004682-4"/>
    </source>
</evidence>
<name>A0AA90NJF3_9GAMM</name>
<dbReference type="InterPro" id="IPR006543">
    <property type="entry name" value="Histidinol-phos"/>
</dbReference>
<sequence>MKKLIILDRDGVINKDSDSYIKSPEEWIPIPGSIEAISKLSEAGYLIAIATNQAGIARGYFTKADLNSMHQKMVTLVEECGGKINTIRFCPHHPNDNCLCRKPKPGMPTSILEDFNILPENSWFVGDALTDIQAGKSAGCRTVLVKTGKGAKSLENLKKLTNTLVYDSLLTFCENILTVGK</sequence>
<evidence type="ECO:0000256" key="14">
    <source>
        <dbReference type="PIRNR" id="PIRNR004682"/>
    </source>
</evidence>
<feature type="binding site" evidence="17">
    <location>
        <position position="8"/>
    </location>
    <ligand>
        <name>Mg(2+)</name>
        <dbReference type="ChEBI" id="CHEBI:18420"/>
    </ligand>
</feature>
<evidence type="ECO:0000256" key="10">
    <source>
        <dbReference type="ARBA" id="ARBA00022833"/>
    </source>
</evidence>
<dbReference type="EC" id="3.1.3.-" evidence="14"/>
<feature type="binding site" evidence="17">
    <location>
        <position position="127"/>
    </location>
    <ligand>
        <name>Mg(2+)</name>
        <dbReference type="ChEBI" id="CHEBI:18420"/>
    </ligand>
</feature>
<dbReference type="NCBIfam" id="TIGR01656">
    <property type="entry name" value="Histidinol-ppas"/>
    <property type="match status" value="1"/>
</dbReference>
<feature type="active site" description="Nucleophile" evidence="15">
    <location>
        <position position="8"/>
    </location>
</feature>
<dbReference type="NCBIfam" id="NF006506">
    <property type="entry name" value="PRK08942.1"/>
    <property type="match status" value="1"/>
</dbReference>
<dbReference type="InterPro" id="IPR006549">
    <property type="entry name" value="HAD-SF_hydro_IIIA"/>
</dbReference>
<dbReference type="Proteomes" id="UP001178148">
    <property type="component" value="Unassembled WGS sequence"/>
</dbReference>
<evidence type="ECO:0000256" key="8">
    <source>
        <dbReference type="ARBA" id="ARBA00022723"/>
    </source>
</evidence>
<feature type="site" description="Stabilizes the phosphoryl group" evidence="16">
    <location>
        <position position="51"/>
    </location>
</feature>
<comment type="caution">
    <text evidence="18">The sequence shown here is derived from an EMBL/GenBank/DDBJ whole genome shotgun (WGS) entry which is preliminary data.</text>
</comment>
<dbReference type="GO" id="GO:0046872">
    <property type="term" value="F:metal ion binding"/>
    <property type="evidence" value="ECO:0007669"/>
    <property type="project" value="UniProtKB-KW"/>
</dbReference>
<keyword evidence="19" id="KW-1185">Reference proteome</keyword>
<evidence type="ECO:0000256" key="13">
    <source>
        <dbReference type="ARBA" id="ARBA00061616"/>
    </source>
</evidence>
<reference evidence="18 19" key="1">
    <citation type="journal article" date="2023" name="bioRxiv">
        <title>An intranuclear bacterial parasite of deep-sea mussels expresses apoptosis inhibitors acquired from its host.</title>
        <authorList>
            <person name="Gonzalez Porras M.A."/>
            <person name="Assie A."/>
            <person name="Tietjen M."/>
            <person name="Violette M."/>
            <person name="Kleiner M."/>
            <person name="Gruber-Vodicka H."/>
            <person name="Dubilier N."/>
            <person name="Leisch N."/>
        </authorList>
    </citation>
    <scope>NUCLEOTIDE SEQUENCE [LARGE SCALE GENOMIC DNA]</scope>
    <source>
        <strain evidence="18">IAP13</strain>
    </source>
</reference>
<dbReference type="FunFam" id="3.40.50.1000:FF:000168">
    <property type="entry name" value="D,D-heptose 1,7-bisphosphate phosphatase"/>
    <property type="match status" value="1"/>
</dbReference>
<proteinExistence type="inferred from homology"/>
<feature type="site" description="Contributes to substrate recognition" evidence="16">
    <location>
        <position position="101"/>
    </location>
</feature>
<accession>A0AA90NJF3</accession>
<dbReference type="InterPro" id="IPR004446">
    <property type="entry name" value="Heptose_bisP_phosphatase"/>
</dbReference>
<evidence type="ECO:0000256" key="16">
    <source>
        <dbReference type="PIRSR" id="PIRSR004682-3"/>
    </source>
</evidence>
<dbReference type="PANTHER" id="PTHR42891:SF1">
    <property type="entry name" value="D-GLYCERO-BETA-D-MANNO-HEPTOSE-1,7-BISPHOSPHATE 7-PHOSPHATASE"/>
    <property type="match status" value="1"/>
</dbReference>
<keyword evidence="9 14" id="KW-0378">Hydrolase</keyword>
<dbReference type="InterPro" id="IPR036412">
    <property type="entry name" value="HAD-like_sf"/>
</dbReference>
<evidence type="ECO:0000256" key="6">
    <source>
        <dbReference type="ARBA" id="ARBA00011245"/>
    </source>
</evidence>
<evidence type="ECO:0000256" key="7">
    <source>
        <dbReference type="ARBA" id="ARBA00022490"/>
    </source>
</evidence>
<evidence type="ECO:0000256" key="4">
    <source>
        <dbReference type="ARBA" id="ARBA00004496"/>
    </source>
</evidence>
<dbReference type="AlphaFoldDB" id="A0AA90NJF3"/>
<dbReference type="GO" id="GO:0034200">
    <property type="term" value="F:D-glycero-beta-D-manno-heptose 1,7-bisphosphate 7-phosphatase activity"/>
    <property type="evidence" value="ECO:0007669"/>
    <property type="project" value="UniProtKB-EC"/>
</dbReference>
<dbReference type="NCBIfam" id="TIGR01662">
    <property type="entry name" value="HAD-SF-IIIA"/>
    <property type="match status" value="1"/>
</dbReference>
<feature type="binding site" evidence="17">
    <location>
        <position position="10"/>
    </location>
    <ligand>
        <name>Mg(2+)</name>
        <dbReference type="ChEBI" id="CHEBI:18420"/>
    </ligand>
</feature>
<keyword evidence="12 14" id="KW-0119">Carbohydrate metabolism</keyword>
<evidence type="ECO:0000256" key="9">
    <source>
        <dbReference type="ARBA" id="ARBA00022801"/>
    </source>
</evidence>
<evidence type="ECO:0000256" key="11">
    <source>
        <dbReference type="ARBA" id="ARBA00022842"/>
    </source>
</evidence>
<dbReference type="GO" id="GO:0005975">
    <property type="term" value="P:carbohydrate metabolic process"/>
    <property type="evidence" value="ECO:0007669"/>
    <property type="project" value="InterPro"/>
</dbReference>
<dbReference type="Gene3D" id="3.40.50.1000">
    <property type="entry name" value="HAD superfamily/HAD-like"/>
    <property type="match status" value="1"/>
</dbReference>
<feature type="site" description="Stabilizes the phosphoryl group" evidence="16">
    <location>
        <position position="102"/>
    </location>
</feature>
<dbReference type="Pfam" id="PF13242">
    <property type="entry name" value="Hydrolase_like"/>
    <property type="match status" value="1"/>
</dbReference>
<dbReference type="CDD" id="cd07503">
    <property type="entry name" value="HAD_HisB-N"/>
    <property type="match status" value="1"/>
</dbReference>
<feature type="binding site" evidence="17">
    <location>
        <position position="90"/>
    </location>
    <ligand>
        <name>Zn(2+)</name>
        <dbReference type="ChEBI" id="CHEBI:29105"/>
    </ligand>
</feature>
<feature type="binding site" evidence="17">
    <location>
        <position position="100"/>
    </location>
    <ligand>
        <name>Zn(2+)</name>
        <dbReference type="ChEBI" id="CHEBI:29105"/>
    </ligand>
</feature>
<comment type="cofactor">
    <cofactor evidence="2 17">
        <name>Mg(2+)</name>
        <dbReference type="ChEBI" id="CHEBI:18420"/>
    </cofactor>
</comment>
<feature type="active site" description="Proton donor" evidence="15">
    <location>
        <position position="10"/>
    </location>
</feature>
<dbReference type="InterPro" id="IPR023214">
    <property type="entry name" value="HAD_sf"/>
</dbReference>
<evidence type="ECO:0000256" key="3">
    <source>
        <dbReference type="ARBA" id="ARBA00001947"/>
    </source>
</evidence>
<organism evidence="18 19">
    <name type="scientific">Candidatus Endonucleibacter bathymodioli</name>
    <dbReference type="NCBI Taxonomy" id="539814"/>
    <lineage>
        <taxon>Bacteria</taxon>
        <taxon>Pseudomonadati</taxon>
        <taxon>Pseudomonadota</taxon>
        <taxon>Gammaproteobacteria</taxon>
        <taxon>Oceanospirillales</taxon>
        <taxon>Endozoicomonadaceae</taxon>
        <taxon>Candidatus Endonucleibacter</taxon>
    </lineage>
</organism>
<evidence type="ECO:0000256" key="2">
    <source>
        <dbReference type="ARBA" id="ARBA00001946"/>
    </source>
</evidence>
<dbReference type="SUPFAM" id="SSF56784">
    <property type="entry name" value="HAD-like"/>
    <property type="match status" value="1"/>
</dbReference>
<comment type="subunit">
    <text evidence="6">Monomer.</text>
</comment>
<gene>
    <name evidence="18" type="primary">gmhB</name>
    <name evidence="18" type="ORF">QS748_01645</name>
</gene>
<comment type="catalytic activity">
    <reaction evidence="1">
        <text>D-glycero-beta-D-manno-heptose 1,7-bisphosphate + H2O = D-glycero-beta-D-manno-heptose 1-phosphate + phosphate</text>
        <dbReference type="Rhea" id="RHEA:28518"/>
        <dbReference type="ChEBI" id="CHEBI:15377"/>
        <dbReference type="ChEBI" id="CHEBI:43474"/>
        <dbReference type="ChEBI" id="CHEBI:60208"/>
        <dbReference type="ChEBI" id="CHEBI:61593"/>
        <dbReference type="EC" id="3.1.3.82"/>
    </reaction>
</comment>
<evidence type="ECO:0000256" key="12">
    <source>
        <dbReference type="ARBA" id="ARBA00023277"/>
    </source>
</evidence>
<comment type="similarity">
    <text evidence="13 14">Belongs to the gmhB family.</text>
</comment>
<feature type="binding site" evidence="17">
    <location>
        <position position="98"/>
    </location>
    <ligand>
        <name>Zn(2+)</name>
        <dbReference type="ChEBI" id="CHEBI:29105"/>
    </ligand>
</feature>
<feature type="binding site" evidence="17">
    <location>
        <position position="92"/>
    </location>
    <ligand>
        <name>Zn(2+)</name>
        <dbReference type="ChEBI" id="CHEBI:29105"/>
    </ligand>
</feature>
<evidence type="ECO:0000256" key="15">
    <source>
        <dbReference type="PIRSR" id="PIRSR004682-1"/>
    </source>
</evidence>
<keyword evidence="10 17" id="KW-0862">Zinc</keyword>
<evidence type="ECO:0000313" key="19">
    <source>
        <dbReference type="Proteomes" id="UP001178148"/>
    </source>
</evidence>
<keyword evidence="11 17" id="KW-0460">Magnesium</keyword>
<comment type="pathway">
    <text evidence="5">Nucleotide-sugar biosynthesis; ADP-L-glycero-beta-D-manno-heptose biosynthesis; ADP-L-glycero-beta-D-manno-heptose from D-glycero-beta-D-manno-heptose 7-phosphate: step 2/4.</text>
</comment>
<dbReference type="EMBL" id="JASXSV010000002">
    <property type="protein sequence ID" value="MDP0587964.1"/>
    <property type="molecule type" value="Genomic_DNA"/>
</dbReference>
<dbReference type="GO" id="GO:0005737">
    <property type="term" value="C:cytoplasm"/>
    <property type="evidence" value="ECO:0007669"/>
    <property type="project" value="UniProtKB-SubCell"/>
</dbReference>